<evidence type="ECO:0000259" key="4">
    <source>
        <dbReference type="PROSITE" id="PS51898"/>
    </source>
</evidence>
<proteinExistence type="predicted"/>
<keyword evidence="2" id="KW-0233">DNA recombination</keyword>
<dbReference type="InterPro" id="IPR011010">
    <property type="entry name" value="DNA_brk_join_enz"/>
</dbReference>
<evidence type="ECO:0000313" key="6">
    <source>
        <dbReference type="EMBL" id="KAA1427871.1"/>
    </source>
</evidence>
<accession>A0A5B1M527</accession>
<gene>
    <name evidence="6" type="ORF">F0U47_10650</name>
</gene>
<sequence length="390" mass="42508">MRITKPKPGEPIRFVESKGGPRYRVVLDVSPKGASRRQVTRTYATLREARAFVEETRTRVRQGNYTAPSRVTVRQLAEDWLRSRVDVREVTVNGYRGVLAPVLERVGERPAQTFTRRDVEALMMWCEESGGARGKGLSQRSLVYTLGTLRQVFAYGVSLGVLATNPAADVKARRRTKGNRNDVEVWDVEQLLTFRQVADVDPWAAAWRLTLCGLRRSEVLGMSWRSVDVEAGSVQVEASRVALTEGRTAVDDTKSAASHRAVPVESMHPGTVGLLRALSARQAADRLAAGGAYADSGLMLVDALGQEIAPDAYSARFRALCRQAGVPVIRLHAVRHTLALMLHRAGEAPADVAALLGHTVATHLAVYVPGTERGARSAAGRFGEVLAAVR</sequence>
<dbReference type="CDD" id="cd01189">
    <property type="entry name" value="INT_ICEBs1_C_like"/>
    <property type="match status" value="1"/>
</dbReference>
<organism evidence="6 7">
    <name type="scientific">Nocardioides antri</name>
    <dbReference type="NCBI Taxonomy" id="2607659"/>
    <lineage>
        <taxon>Bacteria</taxon>
        <taxon>Bacillati</taxon>
        <taxon>Actinomycetota</taxon>
        <taxon>Actinomycetes</taxon>
        <taxon>Propionibacteriales</taxon>
        <taxon>Nocardioidaceae</taxon>
        <taxon>Nocardioides</taxon>
    </lineage>
</organism>
<dbReference type="InterPro" id="IPR010998">
    <property type="entry name" value="Integrase_recombinase_N"/>
</dbReference>
<dbReference type="SUPFAM" id="SSF56349">
    <property type="entry name" value="DNA breaking-rejoining enzymes"/>
    <property type="match status" value="1"/>
</dbReference>
<dbReference type="EMBL" id="VUJW01000003">
    <property type="protein sequence ID" value="KAA1427871.1"/>
    <property type="molecule type" value="Genomic_DNA"/>
</dbReference>
<dbReference type="PROSITE" id="PS51898">
    <property type="entry name" value="TYR_RECOMBINASE"/>
    <property type="match status" value="1"/>
</dbReference>
<evidence type="ECO:0000256" key="1">
    <source>
        <dbReference type="ARBA" id="ARBA00023125"/>
    </source>
</evidence>
<reference evidence="6 7" key="1">
    <citation type="submission" date="2019-09" db="EMBL/GenBank/DDBJ databases">
        <title>Nocardioides panacisoli sp. nov., isolated from the soil of a ginseng field.</title>
        <authorList>
            <person name="Cho C."/>
        </authorList>
    </citation>
    <scope>NUCLEOTIDE SEQUENCE [LARGE SCALE GENOMIC DNA]</scope>
    <source>
        <strain evidence="6 7">BN140041</strain>
    </source>
</reference>
<dbReference type="Proteomes" id="UP000324351">
    <property type="component" value="Unassembled WGS sequence"/>
</dbReference>
<dbReference type="InterPro" id="IPR002104">
    <property type="entry name" value="Integrase_catalytic"/>
</dbReference>
<dbReference type="InterPro" id="IPR050090">
    <property type="entry name" value="Tyrosine_recombinase_XerCD"/>
</dbReference>
<protein>
    <submittedName>
        <fullName evidence="6">Site-specific integrase</fullName>
    </submittedName>
</protein>
<dbReference type="Gene3D" id="1.10.150.130">
    <property type="match status" value="1"/>
</dbReference>
<evidence type="ECO:0000259" key="5">
    <source>
        <dbReference type="PROSITE" id="PS51900"/>
    </source>
</evidence>
<reference evidence="6 7" key="2">
    <citation type="submission" date="2019-09" db="EMBL/GenBank/DDBJ databases">
        <authorList>
            <person name="Jin C."/>
        </authorList>
    </citation>
    <scope>NUCLEOTIDE SEQUENCE [LARGE SCALE GENOMIC DNA]</scope>
    <source>
        <strain evidence="6 7">BN140041</strain>
    </source>
</reference>
<dbReference type="AlphaFoldDB" id="A0A5B1M527"/>
<dbReference type="InterPro" id="IPR013762">
    <property type="entry name" value="Integrase-like_cat_sf"/>
</dbReference>
<dbReference type="PROSITE" id="PS51900">
    <property type="entry name" value="CB"/>
    <property type="match status" value="1"/>
</dbReference>
<evidence type="ECO:0000313" key="7">
    <source>
        <dbReference type="Proteomes" id="UP000324351"/>
    </source>
</evidence>
<keyword evidence="1 3" id="KW-0238">DNA-binding</keyword>
<dbReference type="GO" id="GO:0003677">
    <property type="term" value="F:DNA binding"/>
    <property type="evidence" value="ECO:0007669"/>
    <property type="project" value="UniProtKB-UniRule"/>
</dbReference>
<feature type="domain" description="Tyr recombinase" evidence="4">
    <location>
        <begin position="181"/>
        <end position="380"/>
    </location>
</feature>
<dbReference type="InterPro" id="IPR044068">
    <property type="entry name" value="CB"/>
</dbReference>
<keyword evidence="7" id="KW-1185">Reference proteome</keyword>
<dbReference type="Gene3D" id="1.10.443.10">
    <property type="entry name" value="Intergrase catalytic core"/>
    <property type="match status" value="1"/>
</dbReference>
<name>A0A5B1M527_9ACTN</name>
<comment type="caution">
    <text evidence="6">The sequence shown here is derived from an EMBL/GenBank/DDBJ whole genome shotgun (WGS) entry which is preliminary data.</text>
</comment>
<dbReference type="GO" id="GO:0006310">
    <property type="term" value="P:DNA recombination"/>
    <property type="evidence" value="ECO:0007669"/>
    <property type="project" value="UniProtKB-KW"/>
</dbReference>
<dbReference type="GO" id="GO:0015074">
    <property type="term" value="P:DNA integration"/>
    <property type="evidence" value="ECO:0007669"/>
    <property type="project" value="InterPro"/>
</dbReference>
<feature type="domain" description="Core-binding (CB)" evidence="5">
    <location>
        <begin position="71"/>
        <end position="157"/>
    </location>
</feature>
<dbReference type="PANTHER" id="PTHR30349">
    <property type="entry name" value="PHAGE INTEGRASE-RELATED"/>
    <property type="match status" value="1"/>
</dbReference>
<evidence type="ECO:0000256" key="3">
    <source>
        <dbReference type="PROSITE-ProRule" id="PRU01248"/>
    </source>
</evidence>
<dbReference type="RefSeq" id="WP_149750363.1">
    <property type="nucleotide sequence ID" value="NZ_VUJW01000003.1"/>
</dbReference>
<evidence type="ECO:0000256" key="2">
    <source>
        <dbReference type="ARBA" id="ARBA00023172"/>
    </source>
</evidence>
<dbReference type="PANTHER" id="PTHR30349:SF88">
    <property type="entry name" value="BLL1584 PROTEIN"/>
    <property type="match status" value="1"/>
</dbReference>
<dbReference type="Pfam" id="PF00589">
    <property type="entry name" value="Phage_integrase"/>
    <property type="match status" value="1"/>
</dbReference>